<proteinExistence type="predicted"/>
<sequence length="264" mass="28991">MQSHVKTSLLSLNPPNGHRSKRPRRGTSAEPEEVSPCLLQLVEILLNLLILICASATESASAGFSSLGGFGSSYYSMGYSMSGFVGEEVDQVTQLDVEYNRMKLPTIYAAVAISLLLLTLTLSCLATSCMSVTALNRKLLLIEEVFNVMSAITYIICTALYIHFIKNINSTEVCKRRESLYNRRGYNSVTCDIMGTEMAVCVFAVLLVVLYIASAVIVVLMLNGNTPNLVSFKNSGEQKELELQDLKSENNNKMKENISSGLFI</sequence>
<feature type="transmembrane region" description="Helical" evidence="2">
    <location>
        <begin position="145"/>
        <end position="165"/>
    </location>
</feature>
<evidence type="ECO:0000313" key="4">
    <source>
        <dbReference type="Proteomes" id="UP000824782"/>
    </source>
</evidence>
<dbReference type="Proteomes" id="UP000824782">
    <property type="component" value="Unassembled WGS sequence"/>
</dbReference>
<organism evidence="3 4">
    <name type="scientific">Engystomops pustulosus</name>
    <name type="common">Tungara frog</name>
    <name type="synonym">Physalaemus pustulosus</name>
    <dbReference type="NCBI Taxonomy" id="76066"/>
    <lineage>
        <taxon>Eukaryota</taxon>
        <taxon>Metazoa</taxon>
        <taxon>Chordata</taxon>
        <taxon>Craniata</taxon>
        <taxon>Vertebrata</taxon>
        <taxon>Euteleostomi</taxon>
        <taxon>Amphibia</taxon>
        <taxon>Batrachia</taxon>
        <taxon>Anura</taxon>
        <taxon>Neobatrachia</taxon>
        <taxon>Hyloidea</taxon>
        <taxon>Leptodactylidae</taxon>
        <taxon>Leiuperinae</taxon>
        <taxon>Engystomops</taxon>
    </lineage>
</organism>
<reference evidence="3" key="1">
    <citation type="thesis" date="2020" institute="ProQuest LLC" country="789 East Eisenhower Parkway, Ann Arbor, MI, USA">
        <title>Comparative Genomics and Chromosome Evolution.</title>
        <authorList>
            <person name="Mudd A.B."/>
        </authorList>
    </citation>
    <scope>NUCLEOTIDE SEQUENCE</scope>
    <source>
        <strain evidence="3">237g6f4</strain>
        <tissue evidence="3">Blood</tissue>
    </source>
</reference>
<accession>A0AAV7BHD0</accession>
<evidence type="ECO:0000313" key="3">
    <source>
        <dbReference type="EMBL" id="KAG8571905.1"/>
    </source>
</evidence>
<dbReference type="AlphaFoldDB" id="A0AAV7BHD0"/>
<feature type="region of interest" description="Disordered" evidence="1">
    <location>
        <begin position="1"/>
        <end position="31"/>
    </location>
</feature>
<feature type="transmembrane region" description="Helical" evidence="2">
    <location>
        <begin position="107"/>
        <end position="133"/>
    </location>
</feature>
<feature type="transmembrane region" description="Helical" evidence="2">
    <location>
        <begin position="198"/>
        <end position="222"/>
    </location>
</feature>
<evidence type="ECO:0000256" key="2">
    <source>
        <dbReference type="SAM" id="Phobius"/>
    </source>
</evidence>
<evidence type="ECO:0000256" key="1">
    <source>
        <dbReference type="SAM" id="MobiDB-lite"/>
    </source>
</evidence>
<keyword evidence="4" id="KW-1185">Reference proteome</keyword>
<protein>
    <recommendedName>
        <fullName evidence="5">MARVEL domain-containing protein</fullName>
    </recommendedName>
</protein>
<dbReference type="EMBL" id="WNYA01000005">
    <property type="protein sequence ID" value="KAG8571905.1"/>
    <property type="molecule type" value="Genomic_DNA"/>
</dbReference>
<gene>
    <name evidence="3" type="ORF">GDO81_011825</name>
</gene>
<evidence type="ECO:0008006" key="5">
    <source>
        <dbReference type="Google" id="ProtNLM"/>
    </source>
</evidence>
<keyword evidence="2" id="KW-0472">Membrane</keyword>
<feature type="compositionally biased region" description="Polar residues" evidence="1">
    <location>
        <begin position="1"/>
        <end position="14"/>
    </location>
</feature>
<comment type="caution">
    <text evidence="3">The sequence shown here is derived from an EMBL/GenBank/DDBJ whole genome shotgun (WGS) entry which is preliminary data.</text>
</comment>
<name>A0AAV7BHD0_ENGPU</name>
<keyword evidence="2" id="KW-1133">Transmembrane helix</keyword>
<keyword evidence="2" id="KW-0812">Transmembrane</keyword>